<comment type="caution">
    <text evidence="1">The sequence shown here is derived from an EMBL/GenBank/DDBJ whole genome shotgun (WGS) entry which is preliminary data.</text>
</comment>
<accession>A0ACD2EI85</accession>
<dbReference type="EMBL" id="RRZR01000067">
    <property type="protein sequence ID" value="RRR40494.1"/>
    <property type="molecule type" value="Genomic_DNA"/>
</dbReference>
<protein>
    <submittedName>
        <fullName evidence="1">Uncharacterized protein</fullName>
    </submittedName>
</protein>
<name>A0ACD2EI85_9MYCO</name>
<reference evidence="1" key="1">
    <citation type="submission" date="2018-11" db="EMBL/GenBank/DDBJ databases">
        <authorList>
            <person name="Sattar A."/>
            <person name="Zunita Z."/>
            <person name="Jalila A."/>
            <person name="Saleha A.A."/>
        </authorList>
    </citation>
    <scope>NUCLEOTIDE SEQUENCE</scope>
    <source>
        <strain evidence="1">F12-74</strain>
    </source>
</reference>
<evidence type="ECO:0000313" key="1">
    <source>
        <dbReference type="EMBL" id="RRR40494.1"/>
    </source>
</evidence>
<proteinExistence type="predicted"/>
<gene>
    <name evidence="1" type="ORF">EHH44_20220</name>
</gene>
<sequence>MAEEAMVRPELVRLQATERQRVTEQLAAKGGHCECCGATDFSVGDALYLGFLFLDEDDDAYMVALTCRNPECAKPRTAIRLRERDFLDRDAGQARAASWSVEVPGAA</sequence>
<evidence type="ECO:0000313" key="2">
    <source>
        <dbReference type="Proteomes" id="UP000268891"/>
    </source>
</evidence>
<keyword evidence="2" id="KW-1185">Reference proteome</keyword>
<dbReference type="Proteomes" id="UP000268891">
    <property type="component" value="Unassembled WGS sequence"/>
</dbReference>
<organism evidence="1 2">
    <name type="scientific">Mycolicibacter terrae</name>
    <dbReference type="NCBI Taxonomy" id="1788"/>
    <lineage>
        <taxon>Bacteria</taxon>
        <taxon>Bacillati</taxon>
        <taxon>Actinomycetota</taxon>
        <taxon>Actinomycetes</taxon>
        <taxon>Mycobacteriales</taxon>
        <taxon>Mycobacteriaceae</taxon>
        <taxon>Mycolicibacter</taxon>
    </lineage>
</organism>